<gene>
    <name evidence="1" type="ORF">Poly51_35030</name>
</gene>
<comment type="caution">
    <text evidence="1">The sequence shown here is derived from an EMBL/GenBank/DDBJ whole genome shotgun (WGS) entry which is preliminary data.</text>
</comment>
<dbReference type="RefSeq" id="WP_146458938.1">
    <property type="nucleotide sequence ID" value="NZ_SJPW01000004.1"/>
</dbReference>
<dbReference type="AlphaFoldDB" id="A0A5C6F2E3"/>
<reference evidence="1 2" key="1">
    <citation type="submission" date="2019-02" db="EMBL/GenBank/DDBJ databases">
        <title>Deep-cultivation of Planctomycetes and their phenomic and genomic characterization uncovers novel biology.</title>
        <authorList>
            <person name="Wiegand S."/>
            <person name="Jogler M."/>
            <person name="Boedeker C."/>
            <person name="Pinto D."/>
            <person name="Vollmers J."/>
            <person name="Rivas-Marin E."/>
            <person name="Kohn T."/>
            <person name="Peeters S.H."/>
            <person name="Heuer A."/>
            <person name="Rast P."/>
            <person name="Oberbeckmann S."/>
            <person name="Bunk B."/>
            <person name="Jeske O."/>
            <person name="Meyerdierks A."/>
            <person name="Storesund J.E."/>
            <person name="Kallscheuer N."/>
            <person name="Luecker S."/>
            <person name="Lage O.M."/>
            <person name="Pohl T."/>
            <person name="Merkel B.J."/>
            <person name="Hornburger P."/>
            <person name="Mueller R.-W."/>
            <person name="Bruemmer F."/>
            <person name="Labrenz M."/>
            <person name="Spormann A.M."/>
            <person name="Op Den Camp H."/>
            <person name="Overmann J."/>
            <person name="Amann R."/>
            <person name="Jetten M.S.M."/>
            <person name="Mascher T."/>
            <person name="Medema M.H."/>
            <person name="Devos D.P."/>
            <person name="Kaster A.-K."/>
            <person name="Ovreas L."/>
            <person name="Rohde M."/>
            <person name="Galperin M.Y."/>
            <person name="Jogler C."/>
        </authorList>
    </citation>
    <scope>NUCLEOTIDE SEQUENCE [LARGE SCALE GENOMIC DNA]</scope>
    <source>
        <strain evidence="1 2">Poly51</strain>
    </source>
</reference>
<organism evidence="1 2">
    <name type="scientific">Rubripirellula tenax</name>
    <dbReference type="NCBI Taxonomy" id="2528015"/>
    <lineage>
        <taxon>Bacteria</taxon>
        <taxon>Pseudomonadati</taxon>
        <taxon>Planctomycetota</taxon>
        <taxon>Planctomycetia</taxon>
        <taxon>Pirellulales</taxon>
        <taxon>Pirellulaceae</taxon>
        <taxon>Rubripirellula</taxon>
    </lineage>
</organism>
<proteinExistence type="predicted"/>
<protein>
    <submittedName>
        <fullName evidence="1">Uncharacterized protein</fullName>
    </submittedName>
</protein>
<evidence type="ECO:0000313" key="2">
    <source>
        <dbReference type="Proteomes" id="UP000318288"/>
    </source>
</evidence>
<dbReference type="Proteomes" id="UP000318288">
    <property type="component" value="Unassembled WGS sequence"/>
</dbReference>
<keyword evidence="2" id="KW-1185">Reference proteome</keyword>
<accession>A0A5C6F2E3</accession>
<evidence type="ECO:0000313" key="1">
    <source>
        <dbReference type="EMBL" id="TWU54784.1"/>
    </source>
</evidence>
<sequence length="219" mass="25118">MTRLWRALEDAASLMEVAEVWQQRLGTEFEPLSRLFIATNKFASRVRFVGDSALWKVIEYEDRVIALNEETFEHRVLQRSNALLRRIDVRLLAKEICESLGWSPKFEMLGRTYHVCRIGELPASFKAFPVYLCIRKYPTDVVRAIDEVARDASGPFLFVLPTNRSLDTAATVWLERTDGKIASAADLLRLSDRFELVAQDDARSKLQRILGLEVTDSPR</sequence>
<name>A0A5C6F2E3_9BACT</name>
<dbReference type="OrthoDB" id="289385at2"/>
<dbReference type="EMBL" id="SJPW01000004">
    <property type="protein sequence ID" value="TWU54784.1"/>
    <property type="molecule type" value="Genomic_DNA"/>
</dbReference>